<keyword evidence="3" id="KW-1185">Reference proteome</keyword>
<proteinExistence type="predicted"/>
<dbReference type="GO" id="GO:0051377">
    <property type="term" value="F:mannose-ethanolamine phosphotransferase activity"/>
    <property type="evidence" value="ECO:0007669"/>
    <property type="project" value="TreeGrafter"/>
</dbReference>
<dbReference type="InterPro" id="IPR039524">
    <property type="entry name" value="PIGO/GPI13"/>
</dbReference>
<feature type="transmembrane region" description="Helical" evidence="1">
    <location>
        <begin position="336"/>
        <end position="354"/>
    </location>
</feature>
<dbReference type="OrthoDB" id="272139at2759"/>
<organism evidence="2 3">
    <name type="scientific">Wallemia hederae</name>
    <dbReference type="NCBI Taxonomy" id="1540922"/>
    <lineage>
        <taxon>Eukaryota</taxon>
        <taxon>Fungi</taxon>
        <taxon>Dikarya</taxon>
        <taxon>Basidiomycota</taxon>
        <taxon>Wallemiomycotina</taxon>
        <taxon>Wallemiomycetes</taxon>
        <taxon>Wallemiales</taxon>
        <taxon>Wallemiaceae</taxon>
        <taxon>Wallemia</taxon>
    </lineage>
</organism>
<accession>A0A4T0FGW6</accession>
<keyword evidence="1" id="KW-0472">Membrane</keyword>
<evidence type="ECO:0000313" key="2">
    <source>
        <dbReference type="EMBL" id="TIA86635.1"/>
    </source>
</evidence>
<feature type="non-terminal residue" evidence="2">
    <location>
        <position position="1"/>
    </location>
</feature>
<protein>
    <recommendedName>
        <fullName evidence="4">GPI ethanolamine phosphate transferase 1</fullName>
    </recommendedName>
</protein>
<dbReference type="EMBL" id="SPNW01000078">
    <property type="protein sequence ID" value="TIA86635.1"/>
    <property type="molecule type" value="Genomic_DNA"/>
</dbReference>
<dbReference type="PANTHER" id="PTHR23071">
    <property type="entry name" value="PHOSPHATIDYLINOSITOL GLYCAN"/>
    <property type="match status" value="1"/>
</dbReference>
<dbReference type="AlphaFoldDB" id="A0A4T0FGW6"/>
<feature type="transmembrane region" description="Helical" evidence="1">
    <location>
        <begin position="232"/>
        <end position="251"/>
    </location>
</feature>
<dbReference type="GO" id="GO:0006506">
    <property type="term" value="P:GPI anchor biosynthetic process"/>
    <property type="evidence" value="ECO:0007669"/>
    <property type="project" value="InterPro"/>
</dbReference>
<feature type="transmembrane region" description="Helical" evidence="1">
    <location>
        <begin position="157"/>
        <end position="175"/>
    </location>
</feature>
<feature type="transmembrane region" description="Helical" evidence="1">
    <location>
        <begin position="419"/>
        <end position="439"/>
    </location>
</feature>
<dbReference type="PANTHER" id="PTHR23071:SF1">
    <property type="entry name" value="GPI ETHANOLAMINE PHOSPHATE TRANSFERASE 3"/>
    <property type="match status" value="1"/>
</dbReference>
<evidence type="ECO:0000313" key="3">
    <source>
        <dbReference type="Proteomes" id="UP000310189"/>
    </source>
</evidence>
<evidence type="ECO:0008006" key="4">
    <source>
        <dbReference type="Google" id="ProtNLM"/>
    </source>
</evidence>
<sequence length="660" mass="72585">LSLLLGLNVPFNNLGGVIPELFSPSSLSLALDVTANQIWRYLRAYANSGSGGEISPFLPLLKTRLDAAKESKAIKAVEDSKYFSKDTTTQDVYQLYSEFFESTLSSCRGIWAQFDKRLMLAGITVLALSLVMLGGLYNKSGRVSNCEWMRSGMKSSTTVLPASFVVAGGVALITLKGQWIECAVFTICLTVELTICRLCPLISTPKLWDAFGIVAHLAVFLSNSYVLWEDRVLLVILQTPIVYALGMAAFAQQARMKKLIAGTAALVALLLRLVAGSTVCREELGGWCAVTFYETASSSLSPWWVYATLLPASISVYFATRYALNISASFAGFANIFIKGITASLVAASLYWIIDLIEIHYPSYIITTLKTTLARTNMLYTALVGLAAWYVSTLCIDVREEQKRENDQVVKQVNILGFSNSYGAYYLLFALVIFAILYITNLPTAQLAMCGALVVLLAFLELSDYQSDEGALRKLLRRPGKYTKKDGKMTAPPPPRPQFWRCAWLAQLAYLLYYSTGHQAVLSTLQWKAAFIGYPKLTYPVAPVLVSLNTLTAFIVVAVFVPLLVYWKVAPRVNGSLHTNTNLLRVCSGFMLYNAAIALATMLAAAWFRRHLMVWKVFAPRFMLAAVALLATDAAIVFAVAVGAAVTTQKVSYVFRTMST</sequence>
<feature type="transmembrane region" description="Helical" evidence="1">
    <location>
        <begin position="544"/>
        <end position="570"/>
    </location>
</feature>
<dbReference type="GO" id="GO:0005789">
    <property type="term" value="C:endoplasmic reticulum membrane"/>
    <property type="evidence" value="ECO:0007669"/>
    <property type="project" value="TreeGrafter"/>
</dbReference>
<feature type="transmembrane region" description="Helical" evidence="1">
    <location>
        <begin position="590"/>
        <end position="610"/>
    </location>
</feature>
<reference evidence="2 3" key="1">
    <citation type="submission" date="2019-03" db="EMBL/GenBank/DDBJ databases">
        <title>Sequencing 23 genomes of Wallemia ichthyophaga.</title>
        <authorList>
            <person name="Gostincar C."/>
        </authorList>
    </citation>
    <scope>NUCLEOTIDE SEQUENCE [LARGE SCALE GENOMIC DNA]</scope>
    <source>
        <strain evidence="2 3">EXF-5753</strain>
    </source>
</reference>
<gene>
    <name evidence="2" type="ORF">E3P99_03626</name>
</gene>
<evidence type="ECO:0000256" key="1">
    <source>
        <dbReference type="SAM" id="Phobius"/>
    </source>
</evidence>
<feature type="transmembrane region" description="Helical" evidence="1">
    <location>
        <begin position="622"/>
        <end position="646"/>
    </location>
</feature>
<keyword evidence="1" id="KW-1133">Transmembrane helix</keyword>
<comment type="caution">
    <text evidence="2">The sequence shown here is derived from an EMBL/GenBank/DDBJ whole genome shotgun (WGS) entry which is preliminary data.</text>
</comment>
<keyword evidence="1" id="KW-0812">Transmembrane</keyword>
<name>A0A4T0FGW6_9BASI</name>
<feature type="transmembrane region" description="Helical" evidence="1">
    <location>
        <begin position="207"/>
        <end position="226"/>
    </location>
</feature>
<feature type="transmembrane region" description="Helical" evidence="1">
    <location>
        <begin position="303"/>
        <end position="324"/>
    </location>
</feature>
<feature type="transmembrane region" description="Helical" evidence="1">
    <location>
        <begin position="378"/>
        <end position="398"/>
    </location>
</feature>
<dbReference type="Proteomes" id="UP000310189">
    <property type="component" value="Unassembled WGS sequence"/>
</dbReference>
<feature type="transmembrane region" description="Helical" evidence="1">
    <location>
        <begin position="118"/>
        <end position="137"/>
    </location>
</feature>